<reference evidence="2 3" key="1">
    <citation type="submission" date="2018-10" db="EMBL/GenBank/DDBJ databases">
        <title>Genomic Encyclopedia of Archaeal and Bacterial Type Strains, Phase II (KMG-II): from individual species to whole genera.</title>
        <authorList>
            <person name="Goeker M."/>
        </authorList>
    </citation>
    <scope>NUCLEOTIDE SEQUENCE [LARGE SCALE GENOMIC DNA]</scope>
    <source>
        <strain evidence="2 3">DSM 18602</strain>
    </source>
</reference>
<evidence type="ECO:0000259" key="1">
    <source>
        <dbReference type="Pfam" id="PF19918"/>
    </source>
</evidence>
<evidence type="ECO:0000313" key="2">
    <source>
        <dbReference type="EMBL" id="RKR81828.1"/>
    </source>
</evidence>
<feature type="domain" description="MoxR-vWA-beta-propeller ternary system" evidence="1">
    <location>
        <begin position="6"/>
        <end position="226"/>
    </location>
</feature>
<proteinExistence type="predicted"/>
<gene>
    <name evidence="2" type="ORF">BDD43_1986</name>
</gene>
<sequence>MEKILVLENKYGDTLGGLRGIPGLKAATDGDLIWLRGIAVGGTPDKRIASLPVLHRYTADPVERLFPDQQKTPTGKLPKLDWQPIKAFVPIELPVSAMPGKLFLPVTIRLSRSAVVQEVFALMTDLKSWKAYAETAAGTRLQTLSFAVSGKGEVLVIGRPLPQLPGKTFWPRDQMLLPSGYDLDPPVLGALAEAPKETLMLFEPDGNWQAIPIAHFQPARRSAVRLTETGHD</sequence>
<dbReference type="AlphaFoldDB" id="A0A495J0D6"/>
<dbReference type="RefSeq" id="WP_121197495.1">
    <property type="nucleotide sequence ID" value="NZ_RBKU01000001.1"/>
</dbReference>
<organism evidence="2 3">
    <name type="scientific">Mucilaginibacter gracilis</name>
    <dbReference type="NCBI Taxonomy" id="423350"/>
    <lineage>
        <taxon>Bacteria</taxon>
        <taxon>Pseudomonadati</taxon>
        <taxon>Bacteroidota</taxon>
        <taxon>Sphingobacteriia</taxon>
        <taxon>Sphingobacteriales</taxon>
        <taxon>Sphingobacteriaceae</taxon>
        <taxon>Mucilaginibacter</taxon>
    </lineage>
</organism>
<dbReference type="OrthoDB" id="674746at2"/>
<dbReference type="Pfam" id="PF19918">
    <property type="entry name" value="bpX2"/>
    <property type="match status" value="1"/>
</dbReference>
<accession>A0A495J0D6</accession>
<keyword evidence="3" id="KW-1185">Reference proteome</keyword>
<dbReference type="InterPro" id="IPR045552">
    <property type="entry name" value="bpX2"/>
</dbReference>
<comment type="caution">
    <text evidence="2">The sequence shown here is derived from an EMBL/GenBank/DDBJ whole genome shotgun (WGS) entry which is preliminary data.</text>
</comment>
<name>A0A495J0D6_9SPHI</name>
<evidence type="ECO:0000313" key="3">
    <source>
        <dbReference type="Proteomes" id="UP000268007"/>
    </source>
</evidence>
<dbReference type="EMBL" id="RBKU01000001">
    <property type="protein sequence ID" value="RKR81828.1"/>
    <property type="molecule type" value="Genomic_DNA"/>
</dbReference>
<protein>
    <recommendedName>
        <fullName evidence="1">MoxR-vWA-beta-propeller ternary system domain-containing protein</fullName>
    </recommendedName>
</protein>
<dbReference type="Proteomes" id="UP000268007">
    <property type="component" value="Unassembled WGS sequence"/>
</dbReference>